<protein>
    <submittedName>
        <fullName evidence="2">Uncharacterized protein</fullName>
    </submittedName>
</protein>
<gene>
    <name evidence="2" type="ORF">BU23DRAFT_599270</name>
</gene>
<keyword evidence="3" id="KW-1185">Reference proteome</keyword>
<proteinExistence type="predicted"/>
<dbReference type="EMBL" id="ML976683">
    <property type="protein sequence ID" value="KAF1973099.1"/>
    <property type="molecule type" value="Genomic_DNA"/>
</dbReference>
<dbReference type="AlphaFoldDB" id="A0A6A5V9W9"/>
<sequence length="207" mass="22797">MSWKDSAAYKAYSALGERPRGLEPWGVNNAGEVVIGLGELFCRCNIADEGEEVELCRKPRFSHTGNLRSHVKTAHKMQVAEVRKGTSSGSEGIEAEKFYKAIMKKHDALGADYDPNSEIEQTPGPVTPSKPPKKIHRPLVPRKKDRTVNKSQMRKTAGIGKWCPACKEVKRSEFKSTSCPGPKGSNCKAWEAFTSESESESESGTKI</sequence>
<evidence type="ECO:0000313" key="3">
    <source>
        <dbReference type="Proteomes" id="UP000800036"/>
    </source>
</evidence>
<reference evidence="2" key="1">
    <citation type="journal article" date="2020" name="Stud. Mycol.">
        <title>101 Dothideomycetes genomes: a test case for predicting lifestyles and emergence of pathogens.</title>
        <authorList>
            <person name="Haridas S."/>
            <person name="Albert R."/>
            <person name="Binder M."/>
            <person name="Bloem J."/>
            <person name="Labutti K."/>
            <person name="Salamov A."/>
            <person name="Andreopoulos B."/>
            <person name="Baker S."/>
            <person name="Barry K."/>
            <person name="Bills G."/>
            <person name="Bluhm B."/>
            <person name="Cannon C."/>
            <person name="Castanera R."/>
            <person name="Culley D."/>
            <person name="Daum C."/>
            <person name="Ezra D."/>
            <person name="Gonzalez J."/>
            <person name="Henrissat B."/>
            <person name="Kuo A."/>
            <person name="Liang C."/>
            <person name="Lipzen A."/>
            <person name="Lutzoni F."/>
            <person name="Magnuson J."/>
            <person name="Mondo S."/>
            <person name="Nolan M."/>
            <person name="Ohm R."/>
            <person name="Pangilinan J."/>
            <person name="Park H.-J."/>
            <person name="Ramirez L."/>
            <person name="Alfaro M."/>
            <person name="Sun H."/>
            <person name="Tritt A."/>
            <person name="Yoshinaga Y."/>
            <person name="Zwiers L.-H."/>
            <person name="Turgeon B."/>
            <person name="Goodwin S."/>
            <person name="Spatafora J."/>
            <person name="Crous P."/>
            <person name="Grigoriev I."/>
        </authorList>
    </citation>
    <scope>NUCLEOTIDE SEQUENCE</scope>
    <source>
        <strain evidence="2">CBS 107.79</strain>
    </source>
</reference>
<dbReference type="Proteomes" id="UP000800036">
    <property type="component" value="Unassembled WGS sequence"/>
</dbReference>
<evidence type="ECO:0000256" key="1">
    <source>
        <dbReference type="SAM" id="MobiDB-lite"/>
    </source>
</evidence>
<feature type="region of interest" description="Disordered" evidence="1">
    <location>
        <begin position="115"/>
        <end position="137"/>
    </location>
</feature>
<accession>A0A6A5V9W9</accession>
<organism evidence="2 3">
    <name type="scientific">Bimuria novae-zelandiae CBS 107.79</name>
    <dbReference type="NCBI Taxonomy" id="1447943"/>
    <lineage>
        <taxon>Eukaryota</taxon>
        <taxon>Fungi</taxon>
        <taxon>Dikarya</taxon>
        <taxon>Ascomycota</taxon>
        <taxon>Pezizomycotina</taxon>
        <taxon>Dothideomycetes</taxon>
        <taxon>Pleosporomycetidae</taxon>
        <taxon>Pleosporales</taxon>
        <taxon>Massarineae</taxon>
        <taxon>Didymosphaeriaceae</taxon>
        <taxon>Bimuria</taxon>
    </lineage>
</organism>
<dbReference type="OrthoDB" id="3437279at2759"/>
<name>A0A6A5V9W9_9PLEO</name>
<evidence type="ECO:0000313" key="2">
    <source>
        <dbReference type="EMBL" id="KAF1973099.1"/>
    </source>
</evidence>